<evidence type="ECO:0000313" key="2">
    <source>
        <dbReference type="EMBL" id="PZW39423.1"/>
    </source>
</evidence>
<dbReference type="InterPro" id="IPR052516">
    <property type="entry name" value="N-heterocyclic_Hydroxylase"/>
</dbReference>
<dbReference type="SUPFAM" id="SSF56003">
    <property type="entry name" value="Molybdenum cofactor-binding domain"/>
    <property type="match status" value="1"/>
</dbReference>
<dbReference type="AlphaFoldDB" id="A0A2W7ILH9"/>
<organism evidence="2 3">
    <name type="scientific">Humitalea rosea</name>
    <dbReference type="NCBI Taxonomy" id="990373"/>
    <lineage>
        <taxon>Bacteria</taxon>
        <taxon>Pseudomonadati</taxon>
        <taxon>Pseudomonadota</taxon>
        <taxon>Alphaproteobacteria</taxon>
        <taxon>Acetobacterales</taxon>
        <taxon>Roseomonadaceae</taxon>
        <taxon>Humitalea</taxon>
    </lineage>
</organism>
<sequence length="359" mass="37559">MIVHHREGAGCYGHNGADDVALDAALVARALPGTPVRLQWNREDELGWAPFAPAMLIEVEAKVAADGSLLGWRQDIYGNGHLSRPGFAAQPSLLAASQLATPFAVPPALNPPHAGGGGADRNAVPAYATGGLSVQVHRWLEMPLRTSSLRALGAMANVLAIESVMDELALSAGRDPVEYRLAHLADPRGRAVIEAVVAMADAVPRVPHEGIGRGLAFARYKGSGAWCAIIAEIEAEAEVRVRHLWIAADAGEVVNPEGAAHQIEGGAVQAVSFALKEAVTFDARSITSNGWEAYPILRFSEVPAVRVQLMPRAEQPPLGVGECATGPTVAAIANAIHDALGVRVRSLPFTADAIAASIA</sequence>
<proteinExistence type="predicted"/>
<dbReference type="InterPro" id="IPR046867">
    <property type="entry name" value="AldOxase/xan_DH_MoCoBD2"/>
</dbReference>
<keyword evidence="3" id="KW-1185">Reference proteome</keyword>
<evidence type="ECO:0000259" key="1">
    <source>
        <dbReference type="Pfam" id="PF20256"/>
    </source>
</evidence>
<dbReference type="PANTHER" id="PTHR47495:SF1">
    <property type="entry name" value="BLL3820 PROTEIN"/>
    <property type="match status" value="1"/>
</dbReference>
<gene>
    <name evidence="2" type="ORF">C8P66_1282</name>
</gene>
<dbReference type="Gene3D" id="3.30.365.10">
    <property type="entry name" value="Aldehyde oxidase/xanthine dehydrogenase, molybdopterin binding domain"/>
    <property type="match status" value="2"/>
</dbReference>
<dbReference type="EMBL" id="QKYU01000028">
    <property type="protein sequence ID" value="PZW39423.1"/>
    <property type="molecule type" value="Genomic_DNA"/>
</dbReference>
<comment type="caution">
    <text evidence="2">The sequence shown here is derived from an EMBL/GenBank/DDBJ whole genome shotgun (WGS) entry which is preliminary data.</text>
</comment>
<name>A0A2W7ILH9_9PROT</name>
<dbReference type="InterPro" id="IPR037165">
    <property type="entry name" value="AldOxase/xan_DH_Mopterin-bd_sf"/>
</dbReference>
<dbReference type="GO" id="GO:0016491">
    <property type="term" value="F:oxidoreductase activity"/>
    <property type="evidence" value="ECO:0007669"/>
    <property type="project" value="InterPro"/>
</dbReference>
<evidence type="ECO:0000313" key="3">
    <source>
        <dbReference type="Proteomes" id="UP000249688"/>
    </source>
</evidence>
<dbReference type="Proteomes" id="UP000249688">
    <property type="component" value="Unassembled WGS sequence"/>
</dbReference>
<accession>A0A2W7ILH9</accession>
<dbReference type="PANTHER" id="PTHR47495">
    <property type="entry name" value="ALDEHYDE DEHYDROGENASE"/>
    <property type="match status" value="1"/>
</dbReference>
<reference evidence="2 3" key="1">
    <citation type="submission" date="2018-06" db="EMBL/GenBank/DDBJ databases">
        <title>Genomic Encyclopedia of Archaeal and Bacterial Type Strains, Phase II (KMG-II): from individual species to whole genera.</title>
        <authorList>
            <person name="Goeker M."/>
        </authorList>
    </citation>
    <scope>NUCLEOTIDE SEQUENCE [LARGE SCALE GENOMIC DNA]</scope>
    <source>
        <strain evidence="2 3">DSM 24525</strain>
    </source>
</reference>
<dbReference type="Pfam" id="PF20256">
    <property type="entry name" value="MoCoBD_2"/>
    <property type="match status" value="1"/>
</dbReference>
<feature type="domain" description="Aldehyde oxidase/xanthine dehydrogenase second molybdopterin binding" evidence="1">
    <location>
        <begin position="223"/>
        <end position="303"/>
    </location>
</feature>
<protein>
    <submittedName>
        <fullName evidence="2">Molybdopterin-binding aldehyde dehydrogenase-like protein</fullName>
    </submittedName>
</protein>